<evidence type="ECO:0000313" key="2">
    <source>
        <dbReference type="Proteomes" id="UP000204031"/>
    </source>
</evidence>
<gene>
    <name evidence="1" type="ORF">VPNG_00084</name>
</gene>
<dbReference type="RefSeq" id="YP_007674179.1">
    <property type="nucleotide sequence ID" value="NC_020848.1"/>
</dbReference>
<sequence length="84" mass="9500">MFAVIETTRLSVLKDQAGGMCVYVTESLCGCIANGEAFKYWNHMCWKYGREEDEARDISSGEVVFTGSFMECCKYIQVYSLIGE</sequence>
<name>M4SM68_9CAUD</name>
<dbReference type="Proteomes" id="UP000204031">
    <property type="component" value="Segment"/>
</dbReference>
<dbReference type="GeneID" id="15010711"/>
<proteinExistence type="predicted"/>
<organism evidence="1 2">
    <name type="scientific">Vibrio phage VBP47</name>
    <dbReference type="NCBI Taxonomy" id="754073"/>
    <lineage>
        <taxon>Viruses</taxon>
        <taxon>Duplodnaviria</taxon>
        <taxon>Heunggongvirae</taxon>
        <taxon>Uroviricota</taxon>
        <taxon>Caudoviricetes</taxon>
        <taxon>Schitoviridae</taxon>
        <taxon>Fuhrmanvirinae</taxon>
        <taxon>Stoningtonvirus</taxon>
        <taxon>Stoningtonvirus VBP47</taxon>
    </lineage>
</organism>
<dbReference type="EMBL" id="HQ634194">
    <property type="protein sequence ID" value="AGH57108.1"/>
    <property type="molecule type" value="Genomic_DNA"/>
</dbReference>
<protein>
    <submittedName>
        <fullName evidence="1">Uncharacterized protein</fullName>
    </submittedName>
</protein>
<evidence type="ECO:0000313" key="1">
    <source>
        <dbReference type="EMBL" id="AGH57108.1"/>
    </source>
</evidence>
<dbReference type="KEGG" id="vg:15010711"/>
<reference evidence="1 2" key="1">
    <citation type="submission" date="2010-11" db="EMBL/GenBank/DDBJ databases">
        <title>The Genome Sequence of Vibrio phage VBP47.</title>
        <authorList>
            <consortium name="The Broad Institute Genome Sequencing Platform"/>
            <person name="Henn M.R."/>
            <person name="Wharam S."/>
            <person name="Gilg I."/>
            <person name="Martinez Martinez J."/>
            <person name="Wilson W."/>
            <person name="Levin J."/>
            <person name="Malboeuf C."/>
            <person name="Casali M."/>
            <person name="Russ C."/>
            <person name="Lennon N."/>
            <person name="Chapman S.B."/>
            <person name="Erlich R."/>
            <person name="Young S.K."/>
            <person name="Yandava C."/>
            <person name="Zeng Q."/>
            <person name="Fitzgerald M.F."/>
            <person name="Alvarado L."/>
            <person name="Anderson S."/>
            <person name="Berlin A."/>
            <person name="Chen Z."/>
            <person name="Freedman E."/>
            <person name="Gellesch M."/>
            <person name="Goldberg J."/>
            <person name="Green L."/>
            <person name="Griggs A."/>
            <person name="Gujja S."/>
            <person name="Heilman E."/>
            <person name="Heiman D."/>
            <person name="Hollinger A."/>
            <person name="Howarth C."/>
            <person name="Larson L."/>
            <person name="Mehta T."/>
            <person name="Neiman D."/>
            <person name="Pearson M."/>
            <person name="Roberts A."/>
            <person name="Ryan E."/>
            <person name="Saif S."/>
            <person name="Shea T."/>
            <person name="Shenoy N."/>
            <person name="Sisk P."/>
            <person name="Stolte C."/>
            <person name="Sykes S."/>
            <person name="White J."/>
            <person name="Haas B."/>
            <person name="Nusbaum C."/>
            <person name="Birren B."/>
        </authorList>
    </citation>
    <scope>NUCLEOTIDE SEQUENCE [LARGE SCALE GENOMIC DNA]</scope>
    <source>
        <strain evidence="1 2">VBP47</strain>
    </source>
</reference>
<keyword evidence="2" id="KW-1185">Reference proteome</keyword>
<accession>M4SM68</accession>